<sequence>MRASVIFLTLNLFCILELSVGNVLPLGSTNDATNVCSYGEQEDLPNPEQLQIMLMNARIDVEGSSTLTAVNIQFGEESLTYLMSGLQSPIKASTRVTVWRQDMIIPAPQINHVTDCVIVGHLENNNDDRIHISLCDKLIGWFEYGNWSYTIINGTVKKAHDFREKHVEILVSKTERRRTTRESDSKSGGAHIRERRETTPNITIETVLILDELYIALMAKAGYTSDAQLTDLMKLKWLGVQAEWGKANQLGYNIALEIKEIVFWRTNPAWYIPSKVLGEVTGLVFAAAQILTTYIWSMTIYMCTLASRAQMWQERRTKAKYAAMFINVQFLRTLV</sequence>
<feature type="chain" id="PRO_5039688527" evidence="3">
    <location>
        <begin position="22"/>
        <end position="335"/>
    </location>
</feature>
<reference evidence="4" key="2">
    <citation type="submission" date="2020-11" db="EMBL/GenBank/DDBJ databases">
        <authorList>
            <person name="McCartney M.A."/>
            <person name="Auch B."/>
            <person name="Kono T."/>
            <person name="Mallez S."/>
            <person name="Becker A."/>
            <person name="Gohl D.M."/>
            <person name="Silverstein K.A.T."/>
            <person name="Koren S."/>
            <person name="Bechman K.B."/>
            <person name="Herman A."/>
            <person name="Abrahante J.E."/>
            <person name="Garbe J."/>
        </authorList>
    </citation>
    <scope>NUCLEOTIDE SEQUENCE</scope>
    <source>
        <strain evidence="4">Duluth1</strain>
        <tissue evidence="4">Whole animal</tissue>
    </source>
</reference>
<keyword evidence="5" id="KW-1185">Reference proteome</keyword>
<feature type="transmembrane region" description="Helical" evidence="2">
    <location>
        <begin position="283"/>
        <end position="306"/>
    </location>
</feature>
<evidence type="ECO:0000256" key="3">
    <source>
        <dbReference type="SAM" id="SignalP"/>
    </source>
</evidence>
<evidence type="ECO:0000313" key="5">
    <source>
        <dbReference type="Proteomes" id="UP000828390"/>
    </source>
</evidence>
<evidence type="ECO:0000313" key="4">
    <source>
        <dbReference type="EMBL" id="KAH3810501.1"/>
    </source>
</evidence>
<dbReference type="AlphaFoldDB" id="A0A9D4JF50"/>
<dbReference type="EMBL" id="JAIWYP010000006">
    <property type="protein sequence ID" value="KAH3810501.1"/>
    <property type="molecule type" value="Genomic_DNA"/>
</dbReference>
<proteinExistence type="predicted"/>
<feature type="signal peptide" evidence="3">
    <location>
        <begin position="1"/>
        <end position="21"/>
    </location>
</feature>
<keyword evidence="3" id="KW-0732">Signal</keyword>
<feature type="region of interest" description="Disordered" evidence="1">
    <location>
        <begin position="174"/>
        <end position="195"/>
    </location>
</feature>
<keyword evidence="2" id="KW-0472">Membrane</keyword>
<protein>
    <submittedName>
        <fullName evidence="4">Uncharacterized protein</fullName>
    </submittedName>
</protein>
<reference evidence="4" key="1">
    <citation type="journal article" date="2019" name="bioRxiv">
        <title>The Genome of the Zebra Mussel, Dreissena polymorpha: A Resource for Invasive Species Research.</title>
        <authorList>
            <person name="McCartney M.A."/>
            <person name="Auch B."/>
            <person name="Kono T."/>
            <person name="Mallez S."/>
            <person name="Zhang Y."/>
            <person name="Obille A."/>
            <person name="Becker A."/>
            <person name="Abrahante J.E."/>
            <person name="Garbe J."/>
            <person name="Badalamenti J.P."/>
            <person name="Herman A."/>
            <person name="Mangelson H."/>
            <person name="Liachko I."/>
            <person name="Sullivan S."/>
            <person name="Sone E.D."/>
            <person name="Koren S."/>
            <person name="Silverstein K.A.T."/>
            <person name="Beckman K.B."/>
            <person name="Gohl D.M."/>
        </authorList>
    </citation>
    <scope>NUCLEOTIDE SEQUENCE</scope>
    <source>
        <strain evidence="4">Duluth1</strain>
        <tissue evidence="4">Whole animal</tissue>
    </source>
</reference>
<name>A0A9D4JF50_DREPO</name>
<comment type="caution">
    <text evidence="4">The sequence shown here is derived from an EMBL/GenBank/DDBJ whole genome shotgun (WGS) entry which is preliminary data.</text>
</comment>
<accession>A0A9D4JF50</accession>
<evidence type="ECO:0000256" key="1">
    <source>
        <dbReference type="SAM" id="MobiDB-lite"/>
    </source>
</evidence>
<organism evidence="4 5">
    <name type="scientific">Dreissena polymorpha</name>
    <name type="common">Zebra mussel</name>
    <name type="synonym">Mytilus polymorpha</name>
    <dbReference type="NCBI Taxonomy" id="45954"/>
    <lineage>
        <taxon>Eukaryota</taxon>
        <taxon>Metazoa</taxon>
        <taxon>Spiralia</taxon>
        <taxon>Lophotrochozoa</taxon>
        <taxon>Mollusca</taxon>
        <taxon>Bivalvia</taxon>
        <taxon>Autobranchia</taxon>
        <taxon>Heteroconchia</taxon>
        <taxon>Euheterodonta</taxon>
        <taxon>Imparidentia</taxon>
        <taxon>Neoheterodontei</taxon>
        <taxon>Myida</taxon>
        <taxon>Dreissenoidea</taxon>
        <taxon>Dreissenidae</taxon>
        <taxon>Dreissena</taxon>
    </lineage>
</organism>
<gene>
    <name evidence="4" type="ORF">DPMN_138896</name>
</gene>
<evidence type="ECO:0000256" key="2">
    <source>
        <dbReference type="SAM" id="Phobius"/>
    </source>
</evidence>
<keyword evidence="2" id="KW-1133">Transmembrane helix</keyword>
<dbReference type="Proteomes" id="UP000828390">
    <property type="component" value="Unassembled WGS sequence"/>
</dbReference>
<keyword evidence="2" id="KW-0812">Transmembrane</keyword>
<feature type="compositionally biased region" description="Basic and acidic residues" evidence="1">
    <location>
        <begin position="180"/>
        <end position="195"/>
    </location>
</feature>